<proteinExistence type="predicted"/>
<evidence type="ECO:0000313" key="3">
    <source>
        <dbReference type="Proteomes" id="UP000184128"/>
    </source>
</evidence>
<dbReference type="RefSeq" id="WP_073294810.1">
    <property type="nucleotide sequence ID" value="NZ_FQUF01000003.1"/>
</dbReference>
<evidence type="ECO:0000313" key="2">
    <source>
        <dbReference type="EMBL" id="SHE31848.1"/>
    </source>
</evidence>
<feature type="transmembrane region" description="Helical" evidence="1">
    <location>
        <begin position="47"/>
        <end position="66"/>
    </location>
</feature>
<organism evidence="2 3">
    <name type="scientific">Atopostipes suicloacalis DSM 15692</name>
    <dbReference type="NCBI Taxonomy" id="1121025"/>
    <lineage>
        <taxon>Bacteria</taxon>
        <taxon>Bacillati</taxon>
        <taxon>Bacillota</taxon>
        <taxon>Bacilli</taxon>
        <taxon>Lactobacillales</taxon>
        <taxon>Carnobacteriaceae</taxon>
        <taxon>Atopostipes</taxon>
    </lineage>
</organism>
<sequence length="158" mass="18097">MNNKIQDERVKQNKTKALANAAIIGEILLLVKIIFEIFTDKATLATTGWDIAVLIIMNVVMLISLYRSKTIDTPKTLFGRSLTTGFSKRAKRERFYQSYIPESLIAAVGLSLGSYLNSGYNGILPTLILYIFYFGIYLTVTYYWNENEIKRYNKDLED</sequence>
<feature type="transmembrane region" description="Helical" evidence="1">
    <location>
        <begin position="122"/>
        <end position="144"/>
    </location>
</feature>
<accession>A0A1M4SI67</accession>
<protein>
    <submittedName>
        <fullName evidence="2">Uncharacterized protein</fullName>
    </submittedName>
</protein>
<keyword evidence="1" id="KW-1133">Transmembrane helix</keyword>
<keyword evidence="1" id="KW-0812">Transmembrane</keyword>
<dbReference type="EMBL" id="FQUF01000003">
    <property type="protein sequence ID" value="SHE31848.1"/>
    <property type="molecule type" value="Genomic_DNA"/>
</dbReference>
<name>A0A1M4SI67_9LACT</name>
<dbReference type="AlphaFoldDB" id="A0A1M4SI67"/>
<reference evidence="2 3" key="1">
    <citation type="submission" date="2016-11" db="EMBL/GenBank/DDBJ databases">
        <authorList>
            <person name="Jaros S."/>
            <person name="Januszkiewicz K."/>
            <person name="Wedrychowicz H."/>
        </authorList>
    </citation>
    <scope>NUCLEOTIDE SEQUENCE [LARGE SCALE GENOMIC DNA]</scope>
    <source>
        <strain evidence="2 3">DSM 15692</strain>
    </source>
</reference>
<keyword evidence="3" id="KW-1185">Reference proteome</keyword>
<dbReference type="Proteomes" id="UP000184128">
    <property type="component" value="Unassembled WGS sequence"/>
</dbReference>
<keyword evidence="1" id="KW-0472">Membrane</keyword>
<evidence type="ECO:0000256" key="1">
    <source>
        <dbReference type="SAM" id="Phobius"/>
    </source>
</evidence>
<feature type="transmembrane region" description="Helical" evidence="1">
    <location>
        <begin position="17"/>
        <end position="35"/>
    </location>
</feature>
<gene>
    <name evidence="2" type="ORF">SAMN02745249_00188</name>
</gene>
<feature type="transmembrane region" description="Helical" evidence="1">
    <location>
        <begin position="98"/>
        <end position="116"/>
    </location>
</feature>